<comment type="caution">
    <text evidence="1">The sequence shown here is derived from an EMBL/GenBank/DDBJ whole genome shotgun (WGS) entry which is preliminary data.</text>
</comment>
<accession>A0ACB7GNK8</accession>
<proteinExistence type="predicted"/>
<organism evidence="1 2">
    <name type="scientific">Manihot esculenta</name>
    <name type="common">Cassava</name>
    <name type="synonym">Jatropha manihot</name>
    <dbReference type="NCBI Taxonomy" id="3983"/>
    <lineage>
        <taxon>Eukaryota</taxon>
        <taxon>Viridiplantae</taxon>
        <taxon>Streptophyta</taxon>
        <taxon>Embryophyta</taxon>
        <taxon>Tracheophyta</taxon>
        <taxon>Spermatophyta</taxon>
        <taxon>Magnoliopsida</taxon>
        <taxon>eudicotyledons</taxon>
        <taxon>Gunneridae</taxon>
        <taxon>Pentapetalae</taxon>
        <taxon>rosids</taxon>
        <taxon>fabids</taxon>
        <taxon>Malpighiales</taxon>
        <taxon>Euphorbiaceae</taxon>
        <taxon>Crotonoideae</taxon>
        <taxon>Manihoteae</taxon>
        <taxon>Manihot</taxon>
    </lineage>
</organism>
<evidence type="ECO:0000313" key="1">
    <source>
        <dbReference type="EMBL" id="KAG8641830.1"/>
    </source>
</evidence>
<sequence>MASKSHQLHFILFPYMAQGHMIPMVDIARLLAQHGVIITIITSPLNSKRFASTLARTVESGLQIHLVKVPFPSEEAGLPKGCENLDMLPTLGLGIDFVSATNLLQEPVERLLEEIQPRPNCIISDMCLPYTSRVASKFQIPRIIADTVTCKSEYFQVPGLPDHIEVTKEQLPEAMHQNLQIMNEQLMAAESVTYGIIYNSFEELEPAYVQEFKEARGDKVWCIGPLQRGDKSSVDGHKCFKWLNSQKPDSVLYVCFGSLCNLITSQLIELGLALEASNKPFIWVLRGGGKSTQIEKWIEEDGFEERIKERGFLIRGWAPQVAILSHAAVGGFLTHCFLNERLVVDVLKIGVRAGTEVPIGVLVKRKDVKRAIERLMDGGEEGDEMRERAIELSRLANGAMEPEGSSYVNMEMLIQDIMQQTFDPMTAVCKLIAISNLHFTSLVLQWLLIRDGAFFTHCGWNSTLEGISAGVPVVAFPLFVEQFYNEKLVVEALGIGGSVGVEAAVT</sequence>
<evidence type="ECO:0000313" key="2">
    <source>
        <dbReference type="Proteomes" id="UP000091857"/>
    </source>
</evidence>
<name>A0ACB7GNK8_MANES</name>
<protein>
    <submittedName>
        <fullName evidence="1">Uncharacterized protein</fullName>
    </submittedName>
</protein>
<reference evidence="2" key="1">
    <citation type="journal article" date="2016" name="Nat. Biotechnol.">
        <title>Sequencing wild and cultivated cassava and related species reveals extensive interspecific hybridization and genetic diversity.</title>
        <authorList>
            <person name="Bredeson J.V."/>
            <person name="Lyons J.B."/>
            <person name="Prochnik S.E."/>
            <person name="Wu G.A."/>
            <person name="Ha C.M."/>
            <person name="Edsinger-Gonzales E."/>
            <person name="Grimwood J."/>
            <person name="Schmutz J."/>
            <person name="Rabbi I.Y."/>
            <person name="Egesi C."/>
            <person name="Nauluvula P."/>
            <person name="Lebot V."/>
            <person name="Ndunguru J."/>
            <person name="Mkamilo G."/>
            <person name="Bart R.S."/>
            <person name="Setter T.L."/>
            <person name="Gleadow R.M."/>
            <person name="Kulakow P."/>
            <person name="Ferguson M.E."/>
            <person name="Rounsley S."/>
            <person name="Rokhsar D.S."/>
        </authorList>
    </citation>
    <scope>NUCLEOTIDE SEQUENCE [LARGE SCALE GENOMIC DNA]</scope>
    <source>
        <strain evidence="2">cv. AM560-2</strain>
    </source>
</reference>
<dbReference type="Proteomes" id="UP000091857">
    <property type="component" value="Chromosome 12"/>
</dbReference>
<dbReference type="EMBL" id="CM004398">
    <property type="protein sequence ID" value="KAG8641830.1"/>
    <property type="molecule type" value="Genomic_DNA"/>
</dbReference>
<keyword evidence="2" id="KW-1185">Reference proteome</keyword>
<gene>
    <name evidence="1" type="ORF">MANES_12G042224v8</name>
</gene>